<dbReference type="Proteomes" id="UP001209878">
    <property type="component" value="Unassembled WGS sequence"/>
</dbReference>
<evidence type="ECO:0000313" key="2">
    <source>
        <dbReference type="EMBL" id="KAK2187838.1"/>
    </source>
</evidence>
<accession>A0AAD9P474</accession>
<evidence type="ECO:0000256" key="1">
    <source>
        <dbReference type="SAM" id="SignalP"/>
    </source>
</evidence>
<protein>
    <submittedName>
        <fullName evidence="2">Uncharacterized protein</fullName>
    </submittedName>
</protein>
<keyword evidence="1" id="KW-0732">Signal</keyword>
<feature type="signal peptide" evidence="1">
    <location>
        <begin position="1"/>
        <end position="16"/>
    </location>
</feature>
<gene>
    <name evidence="2" type="ORF">NP493_153g07007</name>
</gene>
<dbReference type="AlphaFoldDB" id="A0AAD9P474"/>
<reference evidence="2" key="1">
    <citation type="journal article" date="2023" name="Mol. Biol. Evol.">
        <title>Third-Generation Sequencing Reveals the Adaptive Role of the Epigenome in Three Deep-Sea Polychaetes.</title>
        <authorList>
            <person name="Perez M."/>
            <person name="Aroh O."/>
            <person name="Sun Y."/>
            <person name="Lan Y."/>
            <person name="Juniper S.K."/>
            <person name="Young C.R."/>
            <person name="Angers B."/>
            <person name="Qian P.Y."/>
        </authorList>
    </citation>
    <scope>NUCLEOTIDE SEQUENCE</scope>
    <source>
        <strain evidence="2">R07B-5</strain>
    </source>
</reference>
<keyword evidence="3" id="KW-1185">Reference proteome</keyword>
<name>A0AAD9P474_RIDPI</name>
<proteinExistence type="predicted"/>
<comment type="caution">
    <text evidence="2">The sequence shown here is derived from an EMBL/GenBank/DDBJ whole genome shotgun (WGS) entry which is preliminary data.</text>
</comment>
<sequence length="71" mass="7291">MVGLSGLSIVSLGVSCADIFTIDEDDHSFVDAGVDTLGVVTPEVATERRLGALSTKAKGGTTVKVPSDDRL</sequence>
<dbReference type="EMBL" id="JAODUO010000153">
    <property type="protein sequence ID" value="KAK2187838.1"/>
    <property type="molecule type" value="Genomic_DNA"/>
</dbReference>
<organism evidence="2 3">
    <name type="scientific">Ridgeia piscesae</name>
    <name type="common">Tubeworm</name>
    <dbReference type="NCBI Taxonomy" id="27915"/>
    <lineage>
        <taxon>Eukaryota</taxon>
        <taxon>Metazoa</taxon>
        <taxon>Spiralia</taxon>
        <taxon>Lophotrochozoa</taxon>
        <taxon>Annelida</taxon>
        <taxon>Polychaeta</taxon>
        <taxon>Sedentaria</taxon>
        <taxon>Canalipalpata</taxon>
        <taxon>Sabellida</taxon>
        <taxon>Siboglinidae</taxon>
        <taxon>Ridgeia</taxon>
    </lineage>
</organism>
<evidence type="ECO:0000313" key="3">
    <source>
        <dbReference type="Proteomes" id="UP001209878"/>
    </source>
</evidence>
<feature type="chain" id="PRO_5042293925" evidence="1">
    <location>
        <begin position="17"/>
        <end position="71"/>
    </location>
</feature>